<protein>
    <recommendedName>
        <fullName evidence="1">CBS domain-containing protein</fullName>
    </recommendedName>
</protein>
<evidence type="ECO:0000313" key="2">
    <source>
        <dbReference type="EMBL" id="HIX74881.1"/>
    </source>
</evidence>
<gene>
    <name evidence="2" type="ORF">H9977_07610</name>
</gene>
<dbReference type="EMBL" id="DXEL01000052">
    <property type="protein sequence ID" value="HIX74881.1"/>
    <property type="molecule type" value="Genomic_DNA"/>
</dbReference>
<comment type="caution">
    <text evidence="2">The sequence shown here is derived from an EMBL/GenBank/DDBJ whole genome shotgun (WGS) entry which is preliminary data.</text>
</comment>
<dbReference type="Pfam" id="PF00571">
    <property type="entry name" value="CBS"/>
    <property type="match status" value="2"/>
</dbReference>
<dbReference type="InterPro" id="IPR046342">
    <property type="entry name" value="CBS_dom_sf"/>
</dbReference>
<organism evidence="2 3">
    <name type="scientific">Candidatus Parabacteroides intestinipullorum</name>
    <dbReference type="NCBI Taxonomy" id="2838723"/>
    <lineage>
        <taxon>Bacteria</taxon>
        <taxon>Pseudomonadati</taxon>
        <taxon>Bacteroidota</taxon>
        <taxon>Bacteroidia</taxon>
        <taxon>Bacteroidales</taxon>
        <taxon>Tannerellaceae</taxon>
        <taxon>Parabacteroides</taxon>
    </lineage>
</organism>
<dbReference type="AlphaFoldDB" id="A0A9D1X996"/>
<evidence type="ECO:0000313" key="3">
    <source>
        <dbReference type="Proteomes" id="UP000886740"/>
    </source>
</evidence>
<feature type="domain" description="CBS" evidence="1">
    <location>
        <begin position="3"/>
        <end position="54"/>
    </location>
</feature>
<feature type="domain" description="CBS" evidence="1">
    <location>
        <begin position="71"/>
        <end position="115"/>
    </location>
</feature>
<reference evidence="2" key="2">
    <citation type="submission" date="2021-04" db="EMBL/GenBank/DDBJ databases">
        <authorList>
            <person name="Gilroy R."/>
        </authorList>
    </citation>
    <scope>NUCLEOTIDE SEQUENCE</scope>
    <source>
        <strain evidence="2">ChiGjej6B6-14162</strain>
    </source>
</reference>
<proteinExistence type="predicted"/>
<dbReference type="Proteomes" id="UP000886740">
    <property type="component" value="Unassembled WGS sequence"/>
</dbReference>
<dbReference type="SUPFAM" id="SSF54631">
    <property type="entry name" value="CBS-domain pair"/>
    <property type="match status" value="1"/>
</dbReference>
<reference evidence="2" key="1">
    <citation type="journal article" date="2021" name="PeerJ">
        <title>Extensive microbial diversity within the chicken gut microbiome revealed by metagenomics and culture.</title>
        <authorList>
            <person name="Gilroy R."/>
            <person name="Ravi A."/>
            <person name="Getino M."/>
            <person name="Pursley I."/>
            <person name="Horton D.L."/>
            <person name="Alikhan N.F."/>
            <person name="Baker D."/>
            <person name="Gharbi K."/>
            <person name="Hall N."/>
            <person name="Watson M."/>
            <person name="Adriaenssens E.M."/>
            <person name="Foster-Nyarko E."/>
            <person name="Jarju S."/>
            <person name="Secka A."/>
            <person name="Antonio M."/>
            <person name="Oren A."/>
            <person name="Chaudhuri R.R."/>
            <person name="La Ragione R."/>
            <person name="Hildebrand F."/>
            <person name="Pallen M.J."/>
        </authorList>
    </citation>
    <scope>NUCLEOTIDE SEQUENCE</scope>
    <source>
        <strain evidence="2">ChiGjej6B6-14162</strain>
    </source>
</reference>
<accession>A0A9D1X996</accession>
<dbReference type="Gene3D" id="3.10.580.10">
    <property type="entry name" value="CBS-domain"/>
    <property type="match status" value="1"/>
</dbReference>
<dbReference type="InterPro" id="IPR000644">
    <property type="entry name" value="CBS_dom"/>
</dbReference>
<sequence>MLVKDFITRETPVLKNFDSGEYALSLMDDYKLRHLPLLKDNIYQCLVSEKDLLGLADLSLPLGEPLLVSPAVRPADFIFEAMSLTTRYGLSLLPVVSEEGEYQGAVLPERLLAEVSKWCAADGGGSVIVLEIWPQDYALSEIARLVESNNAHLLSLLSYHDITTGRTRIVLKIDLEDASPVIRSFERFDYTVVYHFMRSGVIDNELRQRMDELLFYMNM</sequence>
<name>A0A9D1X996_9BACT</name>
<evidence type="ECO:0000259" key="1">
    <source>
        <dbReference type="Pfam" id="PF00571"/>
    </source>
</evidence>